<evidence type="ECO:0000256" key="7">
    <source>
        <dbReference type="ARBA" id="ARBA00023242"/>
    </source>
</evidence>
<dbReference type="InterPro" id="IPR019734">
    <property type="entry name" value="TPR_rpt"/>
</dbReference>
<feature type="repeat" description="TPR" evidence="11">
    <location>
        <begin position="272"/>
        <end position="305"/>
    </location>
</feature>
<keyword evidence="6" id="KW-0524">Neurogenesis</keyword>
<feature type="coiled-coil region" evidence="12">
    <location>
        <begin position="140"/>
        <end position="208"/>
    </location>
</feature>
<proteinExistence type="predicted"/>
<accession>A0ABY7DTC4</accession>
<keyword evidence="3" id="KW-0963">Cytoplasm</keyword>
<dbReference type="InterPro" id="IPR037894">
    <property type="entry name" value="CS_DYX1C1"/>
</dbReference>
<evidence type="ECO:0000256" key="4">
    <source>
        <dbReference type="ARBA" id="ARBA00022737"/>
    </source>
</evidence>
<dbReference type="CDD" id="cd06469">
    <property type="entry name" value="p23_DYX1C1_like"/>
    <property type="match status" value="1"/>
</dbReference>
<dbReference type="InterPro" id="IPR011990">
    <property type="entry name" value="TPR-like_helical_dom_sf"/>
</dbReference>
<keyword evidence="12" id="KW-0175">Coiled coil</keyword>
<evidence type="ECO:0000256" key="12">
    <source>
        <dbReference type="SAM" id="Coils"/>
    </source>
</evidence>
<keyword evidence="15" id="KW-1185">Reference proteome</keyword>
<dbReference type="PANTHER" id="PTHR46492">
    <property type="entry name" value="DYNEIN ASSEMBLY FACTOR 4, AXONEMAL"/>
    <property type="match status" value="1"/>
</dbReference>
<keyword evidence="5 11" id="KW-0802">TPR repeat</keyword>
<dbReference type="Pfam" id="PF04969">
    <property type="entry name" value="CS"/>
    <property type="match status" value="1"/>
</dbReference>
<keyword evidence="4" id="KW-0677">Repeat</keyword>
<evidence type="ECO:0000256" key="2">
    <source>
        <dbReference type="ARBA" id="ARBA00004487"/>
    </source>
</evidence>
<evidence type="ECO:0000256" key="11">
    <source>
        <dbReference type="PROSITE-ProRule" id="PRU00339"/>
    </source>
</evidence>
<evidence type="ECO:0000256" key="3">
    <source>
        <dbReference type="ARBA" id="ARBA00022490"/>
    </source>
</evidence>
<evidence type="ECO:0000313" key="14">
    <source>
        <dbReference type="EMBL" id="WAR00965.1"/>
    </source>
</evidence>
<dbReference type="Gene3D" id="1.25.40.10">
    <property type="entry name" value="Tetratricopeptide repeat domain"/>
    <property type="match status" value="1"/>
</dbReference>
<dbReference type="SUPFAM" id="SSF48452">
    <property type="entry name" value="TPR-like"/>
    <property type="match status" value="1"/>
</dbReference>
<organism evidence="14 15">
    <name type="scientific">Mya arenaria</name>
    <name type="common">Soft-shell clam</name>
    <dbReference type="NCBI Taxonomy" id="6604"/>
    <lineage>
        <taxon>Eukaryota</taxon>
        <taxon>Metazoa</taxon>
        <taxon>Spiralia</taxon>
        <taxon>Lophotrochozoa</taxon>
        <taxon>Mollusca</taxon>
        <taxon>Bivalvia</taxon>
        <taxon>Autobranchia</taxon>
        <taxon>Heteroconchia</taxon>
        <taxon>Euheterodonta</taxon>
        <taxon>Imparidentia</taxon>
        <taxon>Neoheterodontei</taxon>
        <taxon>Myida</taxon>
        <taxon>Myoidea</taxon>
        <taxon>Myidae</taxon>
        <taxon>Mya</taxon>
    </lineage>
</organism>
<evidence type="ECO:0000256" key="10">
    <source>
        <dbReference type="ARBA" id="ARBA00024430"/>
    </source>
</evidence>
<dbReference type="SMART" id="SM00028">
    <property type="entry name" value="TPR"/>
    <property type="match status" value="3"/>
</dbReference>
<sequence length="399" mass="46171">MSVCSRREANLRKKNTNILNEVLFLPEAVYTITDKMPLIVKDYSWEQTDKVLFITVPLKGVKASKVDIFSSEEYLKISYPPYLFECFLYAPVRDTDSVAQVGNGAVIFKLLKQDADKWPQLQSDIIGDKEAMKMKREESFAKAEERAKVEKKMKDEVKRENEQYALKEIMKAEEAERARVEEAKESERRKATEELENWKEEQRQAAELKASIFEENAEGAPRRQVGKIEVSFTERAFPTPERESCRPLEDEAEARRIVELEDENLTEEERNPVWLRDKGNEFFKAGNFEAAVNVYTHAIRLSPILYSCYSNRAACHLKMRNFFKSIEDSSKALELLVPAVQQNADSRLKCHVRRGTSFCELEMYVEGLLDYEAAVKIDPNNEQLKADAENIRHIIQTET</sequence>
<keyword evidence="7" id="KW-0539">Nucleus</keyword>
<evidence type="ECO:0000313" key="15">
    <source>
        <dbReference type="Proteomes" id="UP001164746"/>
    </source>
</evidence>
<dbReference type="EMBL" id="CP111014">
    <property type="protein sequence ID" value="WAR00965.1"/>
    <property type="molecule type" value="Genomic_DNA"/>
</dbReference>
<evidence type="ECO:0000256" key="9">
    <source>
        <dbReference type="ARBA" id="ARBA00024190"/>
    </source>
</evidence>
<gene>
    <name evidence="14" type="ORF">MAR_025337</name>
</gene>
<keyword evidence="8" id="KW-0966">Cell projection</keyword>
<comment type="subcellular location">
    <subcellularLocation>
        <location evidence="2">Cell projection</location>
        <location evidence="2">Neuron projection</location>
    </subcellularLocation>
    <subcellularLocation>
        <location evidence="9">Dynein axonemal particle</location>
    </subcellularLocation>
    <subcellularLocation>
        <location evidence="1">Nucleus</location>
    </subcellularLocation>
</comment>
<evidence type="ECO:0000256" key="8">
    <source>
        <dbReference type="ARBA" id="ARBA00023273"/>
    </source>
</evidence>
<dbReference type="InterPro" id="IPR008978">
    <property type="entry name" value="HSP20-like_chaperone"/>
</dbReference>
<dbReference type="Proteomes" id="UP001164746">
    <property type="component" value="Chromosome 3"/>
</dbReference>
<feature type="domain" description="CS" evidence="13">
    <location>
        <begin position="38"/>
        <end position="122"/>
    </location>
</feature>
<evidence type="ECO:0000256" key="6">
    <source>
        <dbReference type="ARBA" id="ARBA00022902"/>
    </source>
</evidence>
<dbReference type="PROSITE" id="PS50005">
    <property type="entry name" value="TPR"/>
    <property type="match status" value="1"/>
</dbReference>
<dbReference type="PANTHER" id="PTHR46492:SF1">
    <property type="entry name" value="DYNEIN AXONEMAL ASSEMBLY FACTOR 4"/>
    <property type="match status" value="1"/>
</dbReference>
<dbReference type="InterPro" id="IPR052004">
    <property type="entry name" value="Dynein_assembly_factor_4"/>
</dbReference>
<protein>
    <recommendedName>
        <fullName evidence="10">Dynein axonemal assembly factor 4</fullName>
    </recommendedName>
</protein>
<dbReference type="Gene3D" id="2.60.40.790">
    <property type="match status" value="1"/>
</dbReference>
<evidence type="ECO:0000259" key="13">
    <source>
        <dbReference type="PROSITE" id="PS51203"/>
    </source>
</evidence>
<dbReference type="PROSITE" id="PS51203">
    <property type="entry name" value="CS"/>
    <property type="match status" value="1"/>
</dbReference>
<evidence type="ECO:0000256" key="1">
    <source>
        <dbReference type="ARBA" id="ARBA00004123"/>
    </source>
</evidence>
<dbReference type="SUPFAM" id="SSF49764">
    <property type="entry name" value="HSP20-like chaperones"/>
    <property type="match status" value="1"/>
</dbReference>
<evidence type="ECO:0000256" key="5">
    <source>
        <dbReference type="ARBA" id="ARBA00022803"/>
    </source>
</evidence>
<name>A0ABY7DTC4_MYAAR</name>
<feature type="non-terminal residue" evidence="14">
    <location>
        <position position="399"/>
    </location>
</feature>
<dbReference type="InterPro" id="IPR007052">
    <property type="entry name" value="CS_dom"/>
</dbReference>
<reference evidence="14" key="1">
    <citation type="submission" date="2022-11" db="EMBL/GenBank/DDBJ databases">
        <title>Centuries of genome instability and evolution in soft-shell clam transmissible cancer (bioRxiv).</title>
        <authorList>
            <person name="Hart S.F.M."/>
            <person name="Yonemitsu M.A."/>
            <person name="Giersch R.M."/>
            <person name="Beal B.F."/>
            <person name="Arriagada G."/>
            <person name="Davis B.W."/>
            <person name="Ostrander E.A."/>
            <person name="Goff S.P."/>
            <person name="Metzger M.J."/>
        </authorList>
    </citation>
    <scope>NUCLEOTIDE SEQUENCE</scope>
    <source>
        <strain evidence="14">MELC-2E11</strain>
        <tissue evidence="14">Siphon/mantle</tissue>
    </source>
</reference>